<accession>A0A517CLW0</accession>
<dbReference type="RefSeq" id="WP_152292085.1">
    <property type="nucleotide sequence ID" value="NZ_CP041882.1"/>
</dbReference>
<sequence length="168" mass="19663">MGTRTAVFQEQEDGTYLGFYVHYDGYLEGVGHILKHYYSSREKVKELIDKKVPLSALGCWNIVISDSDHYRLMKEDSDIRHNFCIRSGNYQEYFKAKSLEQIRRETYLTMNGQDEVQGFTSVENDEYVFKAYEGSDNNGYLYVQDIEGEWLASVYEEGGYKFTPFELL</sequence>
<reference evidence="1" key="1">
    <citation type="submission" date="2019-07" db="EMBL/GenBank/DDBJ databases">
        <title>Draft Genome Sequence of Megaplasmid-Bearing Staphylococcus scuiri strain B9-58B Isolated from Retail Pork.</title>
        <authorList>
            <person name="Neyaz L."/>
            <person name="Karki A.B."/>
            <person name="Fakhr M.K."/>
        </authorList>
    </citation>
    <scope>NUCLEOTIDE SEQUENCE</scope>
    <source>
        <strain evidence="1">B9-58B</strain>
        <plasmid evidence="1">pSSLNP162</plasmid>
    </source>
</reference>
<protein>
    <submittedName>
        <fullName evidence="1">Uncharacterized protein</fullName>
    </submittedName>
</protein>
<dbReference type="AlphaFoldDB" id="A0A517CLW0"/>
<keyword evidence="1" id="KW-0614">Plasmid</keyword>
<evidence type="ECO:0000313" key="1">
    <source>
        <dbReference type="EMBL" id="QDR66007.1"/>
    </source>
</evidence>
<geneLocation type="plasmid" evidence="1">
    <name>pSSLNP162</name>
</geneLocation>
<dbReference type="EMBL" id="CP041882">
    <property type="protein sequence ID" value="QDR66007.1"/>
    <property type="molecule type" value="Genomic_DNA"/>
</dbReference>
<name>A0A517CLW0_MAMSC</name>
<proteinExistence type="predicted"/>
<gene>
    <name evidence="1" type="ORF">FPV13_13970</name>
</gene>
<organism evidence="1">
    <name type="scientific">Mammaliicoccus sciuri</name>
    <name type="common">Staphylococcus sciuri</name>
    <dbReference type="NCBI Taxonomy" id="1296"/>
    <lineage>
        <taxon>Bacteria</taxon>
        <taxon>Bacillati</taxon>
        <taxon>Bacillota</taxon>
        <taxon>Bacilli</taxon>
        <taxon>Bacillales</taxon>
        <taxon>Staphylococcaceae</taxon>
        <taxon>Mammaliicoccus</taxon>
    </lineage>
</organism>